<dbReference type="OrthoDB" id="1670627at2759"/>
<proteinExistence type="predicted"/>
<dbReference type="PANTHER" id="PTHR35499">
    <property type="entry name" value="OS05G0128300 PROTEIN"/>
    <property type="match status" value="1"/>
</dbReference>
<dbReference type="AlphaFoldDB" id="A0A6A4KNI9"/>
<sequence length="514" mass="58003">MTTSQDDTSKCLSGILRRLLCTGSLPTHPSESISTEPNNITNPEKHSKLEEVIKPQAPPTPGIVARLMGLDTLPDFNPAQNRRTLDSMLRSRSVNSVNCLPELDLTQFNHRRVRTSVSFREENATFSQQRESDFVVFRFEKVGGSSKWGFSGGKSEMGLEEPKQGKVETDRKRGDLGEKKFHKKVVVSEREKGKNYRANRRFSTKVDNVNSPYKSIYEMGLEELVEKEVETERNRGDSGDGDIQKKKKKKVVGEREKENYRVNQRFSSKVDGVNLPYTSISDMKLKQSEVAERVRNLGGRKFEKKKVSERKGGPNGVCGKCLSNVDKVDLIGKKKVVRGKTHETLKGKSAGKALNHKEILVVVPKYRNKEKSICRHKAKKVKPVCNSKNSSPVSVLDLHNVLRHTETASSGDSRVTTPTSMKLSLSSIASSSVQVFVGEIFFKEPKKTREALEYYHSEVLSEIFRLTEEGIEESKWIGEKVLNFEEVEEICIEMGHQILDLLLGHVIHEQIDSK</sequence>
<dbReference type="Pfam" id="PF14383">
    <property type="entry name" value="VARLMGL"/>
    <property type="match status" value="1"/>
</dbReference>
<organism evidence="3">
    <name type="scientific">Rhododendron williamsianum</name>
    <dbReference type="NCBI Taxonomy" id="262921"/>
    <lineage>
        <taxon>Eukaryota</taxon>
        <taxon>Viridiplantae</taxon>
        <taxon>Streptophyta</taxon>
        <taxon>Embryophyta</taxon>
        <taxon>Tracheophyta</taxon>
        <taxon>Spermatophyta</taxon>
        <taxon>Magnoliopsida</taxon>
        <taxon>eudicotyledons</taxon>
        <taxon>Gunneridae</taxon>
        <taxon>Pentapetalae</taxon>
        <taxon>asterids</taxon>
        <taxon>Ericales</taxon>
        <taxon>Ericaceae</taxon>
        <taxon>Ericoideae</taxon>
        <taxon>Rhodoreae</taxon>
        <taxon>Rhododendron</taxon>
    </lineage>
</organism>
<evidence type="ECO:0000259" key="2">
    <source>
        <dbReference type="Pfam" id="PF14383"/>
    </source>
</evidence>
<reference evidence="3" key="1">
    <citation type="journal article" date="2019" name="Genome Biol. Evol.">
        <title>The Rhododendron genome and chromosomal organization provide insight into shared whole-genome duplications across the heath family (Ericaceae).</title>
        <authorList>
            <person name="Soza V.L."/>
            <person name="Lindsley D."/>
            <person name="Waalkes A."/>
            <person name="Ramage E."/>
            <person name="Patwardhan R.P."/>
            <person name="Burton J.N."/>
            <person name="Adey A."/>
            <person name="Kumar A."/>
            <person name="Qiu R."/>
            <person name="Shendure J."/>
            <person name="Hall B."/>
        </authorList>
    </citation>
    <scope>NUCLEOTIDE SEQUENCE</scope>
    <source>
        <strain evidence="3">RSF 1966-606</strain>
    </source>
</reference>
<dbReference type="InterPro" id="IPR032795">
    <property type="entry name" value="DUF3741-assoc"/>
</dbReference>
<feature type="region of interest" description="Disordered" evidence="1">
    <location>
        <begin position="229"/>
        <end position="257"/>
    </location>
</feature>
<protein>
    <recommendedName>
        <fullName evidence="2">DUF3741 domain-containing protein</fullName>
    </recommendedName>
</protein>
<gene>
    <name evidence="3" type="ORF">C3L33_23101</name>
</gene>
<feature type="domain" description="DUF3741" evidence="2">
    <location>
        <begin position="60"/>
        <end position="75"/>
    </location>
</feature>
<comment type="caution">
    <text evidence="3">The sequence shown here is derived from an EMBL/GenBank/DDBJ whole genome shotgun (WGS) entry which is preliminary data.</text>
</comment>
<evidence type="ECO:0000256" key="1">
    <source>
        <dbReference type="SAM" id="MobiDB-lite"/>
    </source>
</evidence>
<accession>A0A6A4KNI9</accession>
<feature type="non-terminal residue" evidence="3">
    <location>
        <position position="514"/>
    </location>
</feature>
<feature type="compositionally biased region" description="Basic and acidic residues" evidence="1">
    <location>
        <begin position="229"/>
        <end position="244"/>
    </location>
</feature>
<evidence type="ECO:0000313" key="3">
    <source>
        <dbReference type="EMBL" id="KAE9445001.1"/>
    </source>
</evidence>
<dbReference type="PANTHER" id="PTHR35499:SF4">
    <property type="entry name" value="ALC-INTERACTING PROTEIN 1"/>
    <property type="match status" value="1"/>
</dbReference>
<dbReference type="EMBL" id="QEFC01004669">
    <property type="protein sequence ID" value="KAE9445001.1"/>
    <property type="molecule type" value="Genomic_DNA"/>
</dbReference>
<name>A0A6A4KNI9_9ERIC</name>
<feature type="non-terminal residue" evidence="3">
    <location>
        <position position="1"/>
    </location>
</feature>